<evidence type="ECO:0000313" key="1">
    <source>
        <dbReference type="EMBL" id="KAJ1155495.1"/>
    </source>
</evidence>
<name>A0AAV7RX41_PLEWA</name>
<proteinExistence type="predicted"/>
<protein>
    <submittedName>
        <fullName evidence="1">Uncharacterized protein</fullName>
    </submittedName>
</protein>
<accession>A0AAV7RX41</accession>
<evidence type="ECO:0000313" key="2">
    <source>
        <dbReference type="Proteomes" id="UP001066276"/>
    </source>
</evidence>
<reference evidence="1" key="1">
    <citation type="journal article" date="2022" name="bioRxiv">
        <title>Sequencing and chromosome-scale assembly of the giantPleurodeles waltlgenome.</title>
        <authorList>
            <person name="Brown T."/>
            <person name="Elewa A."/>
            <person name="Iarovenko S."/>
            <person name="Subramanian E."/>
            <person name="Araus A.J."/>
            <person name="Petzold A."/>
            <person name="Susuki M."/>
            <person name="Suzuki K.-i.T."/>
            <person name="Hayashi T."/>
            <person name="Toyoda A."/>
            <person name="Oliveira C."/>
            <person name="Osipova E."/>
            <person name="Leigh N.D."/>
            <person name="Simon A."/>
            <person name="Yun M.H."/>
        </authorList>
    </citation>
    <scope>NUCLEOTIDE SEQUENCE</scope>
    <source>
        <strain evidence="1">20211129_DDA</strain>
        <tissue evidence="1">Liver</tissue>
    </source>
</reference>
<organism evidence="1 2">
    <name type="scientific">Pleurodeles waltl</name>
    <name type="common">Iberian ribbed newt</name>
    <dbReference type="NCBI Taxonomy" id="8319"/>
    <lineage>
        <taxon>Eukaryota</taxon>
        <taxon>Metazoa</taxon>
        <taxon>Chordata</taxon>
        <taxon>Craniata</taxon>
        <taxon>Vertebrata</taxon>
        <taxon>Euteleostomi</taxon>
        <taxon>Amphibia</taxon>
        <taxon>Batrachia</taxon>
        <taxon>Caudata</taxon>
        <taxon>Salamandroidea</taxon>
        <taxon>Salamandridae</taxon>
        <taxon>Pleurodelinae</taxon>
        <taxon>Pleurodeles</taxon>
    </lineage>
</organism>
<dbReference type="AlphaFoldDB" id="A0AAV7RX41"/>
<dbReference type="EMBL" id="JANPWB010000009">
    <property type="protein sequence ID" value="KAJ1155495.1"/>
    <property type="molecule type" value="Genomic_DNA"/>
</dbReference>
<dbReference type="Proteomes" id="UP001066276">
    <property type="component" value="Chromosome 5"/>
</dbReference>
<keyword evidence="2" id="KW-1185">Reference proteome</keyword>
<gene>
    <name evidence="1" type="ORF">NDU88_008225</name>
</gene>
<sequence>MSQDEQVRVALALHRQAGHLDLLREEALALATARWSRMFEGVVGTSEFCLPGGESGTDVLQKVSVGVVGPGVATSSRAVTGVGPRGPANVGQVFGVVQRNTVESVERL</sequence>
<comment type="caution">
    <text evidence="1">The sequence shown here is derived from an EMBL/GenBank/DDBJ whole genome shotgun (WGS) entry which is preliminary data.</text>
</comment>